<proteinExistence type="inferred from homology"/>
<dbReference type="SUPFAM" id="SSF47384">
    <property type="entry name" value="Homodimeric domain of signal transducing histidine kinase"/>
    <property type="match status" value="1"/>
</dbReference>
<dbReference type="FunFam" id="1.10.287.130:FF:000002">
    <property type="entry name" value="Two-component osmosensing histidine kinase"/>
    <property type="match status" value="1"/>
</dbReference>
<keyword evidence="5" id="KW-0808">Transferase</keyword>
<dbReference type="CDD" id="cd00082">
    <property type="entry name" value="HisKA"/>
    <property type="match status" value="1"/>
</dbReference>
<dbReference type="InterPro" id="IPR013767">
    <property type="entry name" value="PAS_fold"/>
</dbReference>
<keyword evidence="7" id="KW-0418">Kinase</keyword>
<dbReference type="PANTHER" id="PTHR43047">
    <property type="entry name" value="TWO-COMPONENT HISTIDINE PROTEIN KINASE"/>
    <property type="match status" value="1"/>
</dbReference>
<dbReference type="FunFam" id="3.30.565.10:FF:000010">
    <property type="entry name" value="Sensor histidine kinase RcsC"/>
    <property type="match status" value="1"/>
</dbReference>
<dbReference type="SMART" id="SM00065">
    <property type="entry name" value="GAF"/>
    <property type="match status" value="1"/>
</dbReference>
<evidence type="ECO:0000256" key="13">
    <source>
        <dbReference type="PROSITE-ProRule" id="PRU00169"/>
    </source>
</evidence>
<dbReference type="SMART" id="SM00388">
    <property type="entry name" value="HisKA"/>
    <property type="match status" value="1"/>
</dbReference>
<dbReference type="Pfam" id="PF02518">
    <property type="entry name" value="HATPase_c"/>
    <property type="match status" value="1"/>
</dbReference>
<evidence type="ECO:0000256" key="3">
    <source>
        <dbReference type="ARBA" id="ARBA00012438"/>
    </source>
</evidence>
<dbReference type="InterPro" id="IPR000700">
    <property type="entry name" value="PAS-assoc_C"/>
</dbReference>
<dbReference type="CDD" id="cd16922">
    <property type="entry name" value="HATPase_EvgS-ArcB-TorS-like"/>
    <property type="match status" value="1"/>
</dbReference>
<dbReference type="InterPro" id="IPR004358">
    <property type="entry name" value="Sig_transdc_His_kin-like_C"/>
</dbReference>
<dbReference type="Gene3D" id="3.30.565.10">
    <property type="entry name" value="Histidine kinase-like ATPase, C-terminal domain"/>
    <property type="match status" value="1"/>
</dbReference>
<dbReference type="Gene3D" id="3.40.50.2300">
    <property type="match status" value="1"/>
</dbReference>
<dbReference type="CDD" id="cd00130">
    <property type="entry name" value="PAS"/>
    <property type="match status" value="2"/>
</dbReference>
<dbReference type="Gene3D" id="3.30.450.40">
    <property type="match status" value="1"/>
</dbReference>
<evidence type="ECO:0000256" key="1">
    <source>
        <dbReference type="ARBA" id="ARBA00000085"/>
    </source>
</evidence>
<feature type="domain" description="PAS" evidence="16">
    <location>
        <begin position="280"/>
        <end position="350"/>
    </location>
</feature>
<dbReference type="SMART" id="SM00387">
    <property type="entry name" value="HATPase_c"/>
    <property type="match status" value="1"/>
</dbReference>
<dbReference type="SMART" id="SM00086">
    <property type="entry name" value="PAC"/>
    <property type="match status" value="2"/>
</dbReference>
<evidence type="ECO:0000256" key="2">
    <source>
        <dbReference type="ARBA" id="ARBA00006402"/>
    </source>
</evidence>
<dbReference type="SUPFAM" id="SSF55785">
    <property type="entry name" value="PYP-like sensor domain (PAS domain)"/>
    <property type="match status" value="4"/>
</dbReference>
<dbReference type="InterPro" id="IPR036890">
    <property type="entry name" value="HATPase_C_sf"/>
</dbReference>
<gene>
    <name evidence="18" type="ORF">I8752_25850</name>
</gene>
<comment type="similarity">
    <text evidence="2">In the N-terminal section; belongs to the phytochrome family.</text>
</comment>
<feature type="domain" description="Response regulatory" evidence="15">
    <location>
        <begin position="978"/>
        <end position="1094"/>
    </location>
</feature>
<dbReference type="SMART" id="SM00091">
    <property type="entry name" value="PAS"/>
    <property type="match status" value="4"/>
</dbReference>
<comment type="catalytic activity">
    <reaction evidence="1">
        <text>ATP + protein L-histidine = ADP + protein N-phospho-L-histidine.</text>
        <dbReference type="EC" id="2.7.13.3"/>
    </reaction>
</comment>
<dbReference type="Gene3D" id="3.30.450.20">
    <property type="entry name" value="PAS domain"/>
    <property type="match status" value="4"/>
</dbReference>
<feature type="domain" description="PAC" evidence="17">
    <location>
        <begin position="354"/>
        <end position="405"/>
    </location>
</feature>
<dbReference type="Pfam" id="PF00989">
    <property type="entry name" value="PAS"/>
    <property type="match status" value="1"/>
</dbReference>
<dbReference type="GO" id="GO:0006355">
    <property type="term" value="P:regulation of DNA-templated transcription"/>
    <property type="evidence" value="ECO:0007669"/>
    <property type="project" value="InterPro"/>
</dbReference>
<dbReference type="InterPro" id="IPR011006">
    <property type="entry name" value="CheY-like_superfamily"/>
</dbReference>
<dbReference type="PROSITE" id="PS50112">
    <property type="entry name" value="PAS"/>
    <property type="match status" value="1"/>
</dbReference>
<keyword evidence="19" id="KW-1185">Reference proteome</keyword>
<evidence type="ECO:0000256" key="12">
    <source>
        <dbReference type="ARBA" id="ARBA00074306"/>
    </source>
</evidence>
<dbReference type="Pfam" id="PF01590">
    <property type="entry name" value="GAF"/>
    <property type="match status" value="1"/>
</dbReference>
<dbReference type="SUPFAM" id="SSF52172">
    <property type="entry name" value="CheY-like"/>
    <property type="match status" value="1"/>
</dbReference>
<evidence type="ECO:0000256" key="8">
    <source>
        <dbReference type="ARBA" id="ARBA00022840"/>
    </source>
</evidence>
<dbReference type="InterPro" id="IPR029016">
    <property type="entry name" value="GAF-like_dom_sf"/>
</dbReference>
<dbReference type="GO" id="GO:0000155">
    <property type="term" value="F:phosphorelay sensor kinase activity"/>
    <property type="evidence" value="ECO:0007669"/>
    <property type="project" value="InterPro"/>
</dbReference>
<dbReference type="GO" id="GO:0005524">
    <property type="term" value="F:ATP binding"/>
    <property type="evidence" value="ECO:0007669"/>
    <property type="project" value="UniProtKB-KW"/>
</dbReference>
<sequence>MEVALGAIADAIVWTGKDGKVQWCNAAFDQLVNKPHILVVGENLIELLPLKQIGQLVPPESFPNVRVLRGEYEATEYEFQQSVAKTSPTQFSNYALAIQEQCQHRCLTLEIMGNAVELPDGNRLAILVIRDVSQAKRLAAERSSAEQKRQESLSLLQATLESTADGILVIDNNLNVPVFNQKFLQMWSMPESLLLPGRGEERLRFMAAQMRDPQAFVTRIKHLFFNCPEQEALDLLEFKDGRMIERYSQPQWHGNQINGRVWSYRDITECKRAEVALSESEAKYRRIVENANDIISLIDIDGRISYVSPNLTNLTGYDLTELKGDCFINFIHPDDQQKFLVAVKRLATADEKQSGIEYRVRLKDGSWQWQTTNLAMSQDSNGNSLIISVARVITERKQAEEALSRSEQKFRHIFENSQVGIFRSRIEDGIILEGNQRFAELIGYSCVKDAIGKSLITEFYANKSAYQQMLTELREQGVANNFEIQFRQHNGATRWGLFSSLLNVEENCIESVVTDITVRKEAEAALQYRAQVDSLVNSISRQFIDQDGDTAIDFTLRAIAEFTGAIRSCIFEYFEPKIEFQLVREWRTASINYLPKTAQTIAVEPFTCFYSQILNGKPTQGLQVSRLVDATNEELIQSIVFVPIIHSDRVVGLLELEAMNGSKIWSQDEISLLQRVSELIAIGQSRYQAEEALRVAKEAAENANLAKSTFLANMSHELRTPLNSILGFTQLMSRDPAINSSQLEHLEIISRSGEYLLTLINDVLSMSKIEAGRMTLTENSFDLYGLLDSLEEMFRFKAEAKSLQLIFERSLDVPIYVHTDESKLRQILINLLGNALKFTQEGGVTLRVRTKTPNPHCLVTHSQLPLIPTKNPEFPTYLHFEIEDTGLGIAPHDFEKLFKPFMQTESGQKSQQGTGLGLTISQQFVRLMGGEITVKSTLGQGTIFSFEIQIRPAEVAEVQTKQLKQRAIGLETNQPKYRILVIEDKRENRLLLVKMLSSLGFEVRAAENGLEGVSLWKSWEPHLIWMDMRMPEMDGYEATRQIRATLKGEATVIIALTASAFEEERSLILSTGCNDFVRKPFREEVILDKIAKYLGVRYVYERETPQQNQLEETSNLELLSLEEALALMPSGWLTKLHQAALCTNEKLIFNLLEEIPKESAHLANTLVNWVKNFRIDKVIDLTQPEQNG</sequence>
<dbReference type="InterPro" id="IPR003594">
    <property type="entry name" value="HATPase_dom"/>
</dbReference>
<dbReference type="InterPro" id="IPR000014">
    <property type="entry name" value="PAS"/>
</dbReference>
<dbReference type="NCBIfam" id="TIGR00229">
    <property type="entry name" value="sensory_box"/>
    <property type="match status" value="2"/>
</dbReference>
<feature type="domain" description="Histidine kinase" evidence="14">
    <location>
        <begin position="713"/>
        <end position="952"/>
    </location>
</feature>
<evidence type="ECO:0000313" key="19">
    <source>
        <dbReference type="Proteomes" id="UP000662314"/>
    </source>
</evidence>
<dbReference type="Pfam" id="PF08447">
    <property type="entry name" value="PAS_3"/>
    <property type="match status" value="1"/>
</dbReference>
<dbReference type="InterPro" id="IPR013655">
    <property type="entry name" value="PAS_fold_3"/>
</dbReference>
<dbReference type="InterPro" id="IPR005467">
    <property type="entry name" value="His_kinase_dom"/>
</dbReference>
<keyword evidence="4 13" id="KW-0597">Phosphoprotein</keyword>
<evidence type="ECO:0000259" key="15">
    <source>
        <dbReference type="PROSITE" id="PS50110"/>
    </source>
</evidence>
<dbReference type="SUPFAM" id="SSF55781">
    <property type="entry name" value="GAF domain-like"/>
    <property type="match status" value="1"/>
</dbReference>
<evidence type="ECO:0000256" key="10">
    <source>
        <dbReference type="ARBA" id="ARBA00064003"/>
    </source>
</evidence>
<evidence type="ECO:0000256" key="6">
    <source>
        <dbReference type="ARBA" id="ARBA00022741"/>
    </source>
</evidence>
<comment type="subunit">
    <text evidence="10">At low DSF concentrations, interacts with RpfF.</text>
</comment>
<dbReference type="InterPro" id="IPR036097">
    <property type="entry name" value="HisK_dim/P_sf"/>
</dbReference>
<dbReference type="SMART" id="SM00448">
    <property type="entry name" value="REC"/>
    <property type="match status" value="1"/>
</dbReference>
<dbReference type="Proteomes" id="UP000662314">
    <property type="component" value="Unassembled WGS sequence"/>
</dbReference>
<keyword evidence="8" id="KW-0067">ATP-binding</keyword>
<dbReference type="Pfam" id="PF00072">
    <property type="entry name" value="Response_reg"/>
    <property type="match status" value="1"/>
</dbReference>
<evidence type="ECO:0000256" key="5">
    <source>
        <dbReference type="ARBA" id="ARBA00022679"/>
    </source>
</evidence>
<dbReference type="CDD" id="cd17546">
    <property type="entry name" value="REC_hyHK_CKI1_RcsC-like"/>
    <property type="match status" value="1"/>
</dbReference>
<dbReference type="InterPro" id="IPR001789">
    <property type="entry name" value="Sig_transdc_resp-reg_receiver"/>
</dbReference>
<evidence type="ECO:0000259" key="16">
    <source>
        <dbReference type="PROSITE" id="PS50112"/>
    </source>
</evidence>
<dbReference type="InterPro" id="IPR003661">
    <property type="entry name" value="HisK_dim/P_dom"/>
</dbReference>
<evidence type="ECO:0000256" key="9">
    <source>
        <dbReference type="ARBA" id="ARBA00023012"/>
    </source>
</evidence>
<feature type="modified residue" description="4-aspartylphosphate" evidence="13">
    <location>
        <position position="1027"/>
    </location>
</feature>
<name>A0A8J7LL29_9NOST</name>
<dbReference type="SUPFAM" id="SSF55874">
    <property type="entry name" value="ATPase domain of HSP90 chaperone/DNA topoisomerase II/histidine kinase"/>
    <property type="match status" value="1"/>
</dbReference>
<accession>A0A8J7LL29</accession>
<dbReference type="InterPro" id="IPR001610">
    <property type="entry name" value="PAC"/>
</dbReference>
<evidence type="ECO:0000256" key="11">
    <source>
        <dbReference type="ARBA" id="ARBA00068150"/>
    </source>
</evidence>
<evidence type="ECO:0000256" key="7">
    <source>
        <dbReference type="ARBA" id="ARBA00022777"/>
    </source>
</evidence>
<dbReference type="PROSITE" id="PS50109">
    <property type="entry name" value="HIS_KIN"/>
    <property type="match status" value="1"/>
</dbReference>
<comment type="caution">
    <text evidence="18">The sequence shown here is derived from an EMBL/GenBank/DDBJ whole genome shotgun (WGS) entry which is preliminary data.</text>
</comment>
<dbReference type="InterPro" id="IPR035965">
    <property type="entry name" value="PAS-like_dom_sf"/>
</dbReference>
<dbReference type="Pfam" id="PF00512">
    <property type="entry name" value="HisKA"/>
    <property type="match status" value="1"/>
</dbReference>
<protein>
    <recommendedName>
        <fullName evidence="12">Circadian input-output histidine kinase CikA</fullName>
        <ecNumber evidence="3">2.7.13.3</ecNumber>
    </recommendedName>
    <alternativeName>
        <fullName evidence="11">Sensory/regulatory protein RpfC</fullName>
    </alternativeName>
</protein>
<dbReference type="InterPro" id="IPR003018">
    <property type="entry name" value="GAF"/>
</dbReference>
<dbReference type="Pfam" id="PF12860">
    <property type="entry name" value="PAS_7"/>
    <property type="match status" value="1"/>
</dbReference>
<dbReference type="EC" id="2.7.13.3" evidence="3"/>
<dbReference type="AlphaFoldDB" id="A0A8J7LL29"/>
<keyword evidence="6" id="KW-0547">Nucleotide-binding</keyword>
<organism evidence="18 19">
    <name type="scientific">Dendronalium phyllosphericum CENA369</name>
    <dbReference type="NCBI Taxonomy" id="1725256"/>
    <lineage>
        <taxon>Bacteria</taxon>
        <taxon>Bacillati</taxon>
        <taxon>Cyanobacteriota</taxon>
        <taxon>Cyanophyceae</taxon>
        <taxon>Nostocales</taxon>
        <taxon>Nostocaceae</taxon>
        <taxon>Dendronalium</taxon>
        <taxon>Dendronalium phyllosphericum</taxon>
    </lineage>
</organism>
<keyword evidence="9" id="KW-0902">Two-component regulatory system</keyword>
<evidence type="ECO:0000256" key="4">
    <source>
        <dbReference type="ARBA" id="ARBA00022553"/>
    </source>
</evidence>
<evidence type="ECO:0000259" key="17">
    <source>
        <dbReference type="PROSITE" id="PS50113"/>
    </source>
</evidence>
<dbReference type="PRINTS" id="PR00344">
    <property type="entry name" value="BCTRLSENSOR"/>
</dbReference>
<dbReference type="PROSITE" id="PS50110">
    <property type="entry name" value="RESPONSE_REGULATORY"/>
    <property type="match status" value="1"/>
</dbReference>
<evidence type="ECO:0000259" key="14">
    <source>
        <dbReference type="PROSITE" id="PS50109"/>
    </source>
</evidence>
<reference evidence="18 19" key="1">
    <citation type="journal article" date="2021" name="Int. J. Syst. Evol. Microbiol.">
        <title>Amazonocrinis nigriterrae gen. nov., sp. nov., Atlanticothrix silvestris gen. nov., sp. nov. and Dendronalium phyllosphericum gen. nov., sp. nov., nostocacean cyanobacteria from Brazilian environments.</title>
        <authorList>
            <person name="Alvarenga D.O."/>
            <person name="Andreote A.P.D."/>
            <person name="Branco L.H.Z."/>
            <person name="Delbaje E."/>
            <person name="Cruz R.B."/>
            <person name="Varani A.M."/>
            <person name="Fiore M.F."/>
        </authorList>
    </citation>
    <scope>NUCLEOTIDE SEQUENCE [LARGE SCALE GENOMIC DNA]</scope>
    <source>
        <strain evidence="18 19">CENA369</strain>
    </source>
</reference>
<evidence type="ECO:0000313" key="18">
    <source>
        <dbReference type="EMBL" id="MBH8576354.1"/>
    </source>
</evidence>
<dbReference type="PROSITE" id="PS50113">
    <property type="entry name" value="PAC"/>
    <property type="match status" value="1"/>
</dbReference>
<dbReference type="Gene3D" id="1.10.287.130">
    <property type="match status" value="1"/>
</dbReference>
<dbReference type="EMBL" id="JAECZA010000228">
    <property type="protein sequence ID" value="MBH8576354.1"/>
    <property type="molecule type" value="Genomic_DNA"/>
</dbReference>